<dbReference type="GO" id="GO:0008381">
    <property type="term" value="F:mechanosensitive monoatomic ion channel activity"/>
    <property type="evidence" value="ECO:0007669"/>
    <property type="project" value="InterPro"/>
</dbReference>
<proteinExistence type="inferred from homology"/>
<name>A0A932A9L9_9BACT</name>
<evidence type="ECO:0000256" key="2">
    <source>
        <dbReference type="ARBA" id="ARBA00008017"/>
    </source>
</evidence>
<evidence type="ECO:0000256" key="4">
    <source>
        <dbReference type="ARBA" id="ARBA00022692"/>
    </source>
</evidence>
<dbReference type="Proteomes" id="UP000779809">
    <property type="component" value="Unassembled WGS sequence"/>
</dbReference>
<dbReference type="SUPFAM" id="SSF82689">
    <property type="entry name" value="Mechanosensitive channel protein MscS (YggB), C-terminal domain"/>
    <property type="match status" value="1"/>
</dbReference>
<evidence type="ECO:0000256" key="7">
    <source>
        <dbReference type="SAM" id="Phobius"/>
    </source>
</evidence>
<dbReference type="InterPro" id="IPR011014">
    <property type="entry name" value="MscS_channel_TM-2"/>
</dbReference>
<comment type="similarity">
    <text evidence="2">Belongs to the MscS (TC 1.A.23) family.</text>
</comment>
<feature type="transmembrane region" description="Helical" evidence="7">
    <location>
        <begin position="109"/>
        <end position="129"/>
    </location>
</feature>
<dbReference type="SUPFAM" id="SSF82861">
    <property type="entry name" value="Mechanosensitive channel protein MscS (YggB), transmembrane region"/>
    <property type="match status" value="1"/>
</dbReference>
<dbReference type="Gene3D" id="3.30.70.100">
    <property type="match status" value="1"/>
</dbReference>
<feature type="domain" description="Mechanosensitive ion channel MscS" evidence="8">
    <location>
        <begin position="127"/>
        <end position="192"/>
    </location>
</feature>
<evidence type="ECO:0000256" key="6">
    <source>
        <dbReference type="ARBA" id="ARBA00023136"/>
    </source>
</evidence>
<dbReference type="FunFam" id="2.30.30.60:FF:000001">
    <property type="entry name" value="MscS Mechanosensitive ion channel"/>
    <property type="match status" value="1"/>
</dbReference>
<dbReference type="SUPFAM" id="SSF50182">
    <property type="entry name" value="Sm-like ribonucleoproteins"/>
    <property type="match status" value="1"/>
</dbReference>
<evidence type="ECO:0000256" key="1">
    <source>
        <dbReference type="ARBA" id="ARBA00004651"/>
    </source>
</evidence>
<feature type="transmembrane region" description="Helical" evidence="7">
    <location>
        <begin position="35"/>
        <end position="55"/>
    </location>
</feature>
<evidence type="ECO:0000259" key="8">
    <source>
        <dbReference type="Pfam" id="PF00924"/>
    </source>
</evidence>
<dbReference type="InterPro" id="IPR045276">
    <property type="entry name" value="YbiO_bact"/>
</dbReference>
<dbReference type="InterPro" id="IPR006685">
    <property type="entry name" value="MscS_channel_2nd"/>
</dbReference>
<evidence type="ECO:0000259" key="9">
    <source>
        <dbReference type="Pfam" id="PF21082"/>
    </source>
</evidence>
<comment type="caution">
    <text evidence="11">The sequence shown here is derived from an EMBL/GenBank/DDBJ whole genome shotgun (WGS) entry which is preliminary data.</text>
</comment>
<dbReference type="InterPro" id="IPR023408">
    <property type="entry name" value="MscS_beta-dom_sf"/>
</dbReference>
<dbReference type="Gene3D" id="1.10.287.1260">
    <property type="match status" value="1"/>
</dbReference>
<dbReference type="AlphaFoldDB" id="A0A932A9L9"/>
<evidence type="ECO:0000256" key="3">
    <source>
        <dbReference type="ARBA" id="ARBA00022475"/>
    </source>
</evidence>
<comment type="subcellular location">
    <subcellularLocation>
        <location evidence="1">Cell membrane</location>
        <topology evidence="1">Multi-pass membrane protein</topology>
    </subcellularLocation>
</comment>
<evidence type="ECO:0000313" key="12">
    <source>
        <dbReference type="Proteomes" id="UP000779809"/>
    </source>
</evidence>
<gene>
    <name evidence="11" type="ORF">HYX28_07445</name>
</gene>
<organism evidence="11 12">
    <name type="scientific">Candidatus Korobacter versatilis</name>
    <dbReference type="NCBI Taxonomy" id="658062"/>
    <lineage>
        <taxon>Bacteria</taxon>
        <taxon>Pseudomonadati</taxon>
        <taxon>Acidobacteriota</taxon>
        <taxon>Terriglobia</taxon>
        <taxon>Terriglobales</taxon>
        <taxon>Candidatus Korobacteraceae</taxon>
        <taxon>Candidatus Korobacter</taxon>
    </lineage>
</organism>
<dbReference type="PANTHER" id="PTHR30460:SF0">
    <property type="entry name" value="MODERATE CONDUCTANCE MECHANOSENSITIVE CHANNEL YBIO"/>
    <property type="match status" value="1"/>
</dbReference>
<dbReference type="EMBL" id="JACPNR010000009">
    <property type="protein sequence ID" value="MBI2678601.1"/>
    <property type="molecule type" value="Genomic_DNA"/>
</dbReference>
<protein>
    <submittedName>
        <fullName evidence="11">Mechanosensitive ion channel family protein</fullName>
    </submittedName>
</protein>
<keyword evidence="6 7" id="KW-0472">Membrane</keyword>
<evidence type="ECO:0000259" key="10">
    <source>
        <dbReference type="Pfam" id="PF21088"/>
    </source>
</evidence>
<dbReference type="PANTHER" id="PTHR30460">
    <property type="entry name" value="MODERATE CONDUCTANCE MECHANOSENSITIVE CHANNEL YBIO"/>
    <property type="match status" value="1"/>
</dbReference>
<dbReference type="Gene3D" id="2.30.30.60">
    <property type="match status" value="1"/>
</dbReference>
<feature type="domain" description="Mechanosensitive ion channel MscS C-terminal" evidence="9">
    <location>
        <begin position="198"/>
        <end position="284"/>
    </location>
</feature>
<keyword evidence="3" id="KW-1003">Cell membrane</keyword>
<keyword evidence="4 7" id="KW-0812">Transmembrane</keyword>
<evidence type="ECO:0000313" key="11">
    <source>
        <dbReference type="EMBL" id="MBI2678601.1"/>
    </source>
</evidence>
<sequence length="306" mass="33779">MLRLNILAAAFLGALPAEWQDWRADASSWARHNLVRLLGVVLLALLLIELLKAATRRLGRFSHSQQLPHGLRAQQLRTLATVIDSVGIAVIIFLALMQALPMFGIDMKPLLASAGIAGLAIGFGAQTLVKDVLNGFFILVENQYDIGDTVRLGPVKGTVEEMTLRRTVLRDADGSVHIVPNSEIKIVTNMTRDWTQVSLHVPVAYSEPSEKVIRVLREAAEELRNDAEFAPDIVSEPEVPGIERVGAGEVDYLLLVKTQPGAQYRVSRALRRKVKECFERNQIQVPGPTKIYVAASDRPGQEEIKQ</sequence>
<accession>A0A932A9L9</accession>
<reference evidence="11" key="1">
    <citation type="submission" date="2020-07" db="EMBL/GenBank/DDBJ databases">
        <title>Huge and variable diversity of episymbiotic CPR bacteria and DPANN archaea in groundwater ecosystems.</title>
        <authorList>
            <person name="He C.Y."/>
            <person name="Keren R."/>
            <person name="Whittaker M."/>
            <person name="Farag I.F."/>
            <person name="Doudna J."/>
            <person name="Cate J.H.D."/>
            <person name="Banfield J.F."/>
        </authorList>
    </citation>
    <scope>NUCLEOTIDE SEQUENCE</scope>
    <source>
        <strain evidence="11">NC_groundwater_580_Pr5_B-0.1um_64_19</strain>
    </source>
</reference>
<dbReference type="InterPro" id="IPR010920">
    <property type="entry name" value="LSM_dom_sf"/>
</dbReference>
<dbReference type="Pfam" id="PF21088">
    <property type="entry name" value="MS_channel_1st"/>
    <property type="match status" value="1"/>
</dbReference>
<dbReference type="InterPro" id="IPR049278">
    <property type="entry name" value="MS_channel_C"/>
</dbReference>
<evidence type="ECO:0000256" key="5">
    <source>
        <dbReference type="ARBA" id="ARBA00022989"/>
    </source>
</evidence>
<dbReference type="InterPro" id="IPR011066">
    <property type="entry name" value="MscS_channel_C_sf"/>
</dbReference>
<dbReference type="Pfam" id="PF00924">
    <property type="entry name" value="MS_channel_2nd"/>
    <property type="match status" value="1"/>
</dbReference>
<dbReference type="InterPro" id="IPR049142">
    <property type="entry name" value="MS_channel_1st"/>
</dbReference>
<feature type="domain" description="Mechanosensitive ion channel transmembrane helices 2/3" evidence="10">
    <location>
        <begin position="90"/>
        <end position="126"/>
    </location>
</feature>
<dbReference type="Pfam" id="PF21082">
    <property type="entry name" value="MS_channel_3rd"/>
    <property type="match status" value="1"/>
</dbReference>
<keyword evidence="5 7" id="KW-1133">Transmembrane helix</keyword>
<feature type="transmembrane region" description="Helical" evidence="7">
    <location>
        <begin position="76"/>
        <end position="97"/>
    </location>
</feature>
<dbReference type="GO" id="GO:0005886">
    <property type="term" value="C:plasma membrane"/>
    <property type="evidence" value="ECO:0007669"/>
    <property type="project" value="UniProtKB-SubCell"/>
</dbReference>